<sequence>GAFGLLIRMLLKKTNLLKLVTCAVQKTAPHIKQAIKNQIEEEVSNGGPFRACHKHQLREFTEKVGTFAEKD</sequence>
<accession>A0A0F8YFZ6</accession>
<organism evidence="1">
    <name type="scientific">marine sediment metagenome</name>
    <dbReference type="NCBI Taxonomy" id="412755"/>
    <lineage>
        <taxon>unclassified sequences</taxon>
        <taxon>metagenomes</taxon>
        <taxon>ecological metagenomes</taxon>
    </lineage>
</organism>
<comment type="caution">
    <text evidence="1">The sequence shown here is derived from an EMBL/GenBank/DDBJ whole genome shotgun (WGS) entry which is preliminary data.</text>
</comment>
<protein>
    <submittedName>
        <fullName evidence="1">Uncharacterized protein</fullName>
    </submittedName>
</protein>
<reference evidence="1" key="1">
    <citation type="journal article" date="2015" name="Nature">
        <title>Complex archaea that bridge the gap between prokaryotes and eukaryotes.</title>
        <authorList>
            <person name="Spang A."/>
            <person name="Saw J.H."/>
            <person name="Jorgensen S.L."/>
            <person name="Zaremba-Niedzwiedzka K."/>
            <person name="Martijn J."/>
            <person name="Lind A.E."/>
            <person name="van Eijk R."/>
            <person name="Schleper C."/>
            <person name="Guy L."/>
            <person name="Ettema T.J."/>
        </authorList>
    </citation>
    <scope>NUCLEOTIDE SEQUENCE</scope>
</reference>
<gene>
    <name evidence="1" type="ORF">LCGC14_3098150</name>
</gene>
<proteinExistence type="predicted"/>
<feature type="non-terminal residue" evidence="1">
    <location>
        <position position="1"/>
    </location>
</feature>
<name>A0A0F8YFZ6_9ZZZZ</name>
<evidence type="ECO:0000313" key="1">
    <source>
        <dbReference type="EMBL" id="KKK53104.1"/>
    </source>
</evidence>
<dbReference type="AlphaFoldDB" id="A0A0F8YFZ6"/>
<dbReference type="EMBL" id="LAZR01066675">
    <property type="protein sequence ID" value="KKK53104.1"/>
    <property type="molecule type" value="Genomic_DNA"/>
</dbReference>